<dbReference type="AlphaFoldDB" id="A0A926VI54"/>
<proteinExistence type="predicted"/>
<dbReference type="EMBL" id="JACJPW010000048">
    <property type="protein sequence ID" value="MBD2183132.1"/>
    <property type="molecule type" value="Genomic_DNA"/>
</dbReference>
<dbReference type="Pfam" id="PF05016">
    <property type="entry name" value="ParE_toxin"/>
    <property type="match status" value="1"/>
</dbReference>
<name>A0A926VI54_9CYAN</name>
<evidence type="ECO:0000256" key="1">
    <source>
        <dbReference type="ARBA" id="ARBA00022649"/>
    </source>
</evidence>
<gene>
    <name evidence="2" type="ORF">H6G03_19035</name>
</gene>
<keyword evidence="3" id="KW-1185">Reference proteome</keyword>
<organism evidence="2 3">
    <name type="scientific">Aerosakkonema funiforme FACHB-1375</name>
    <dbReference type="NCBI Taxonomy" id="2949571"/>
    <lineage>
        <taxon>Bacteria</taxon>
        <taxon>Bacillati</taxon>
        <taxon>Cyanobacteriota</taxon>
        <taxon>Cyanophyceae</taxon>
        <taxon>Oscillatoriophycideae</taxon>
        <taxon>Aerosakkonematales</taxon>
        <taxon>Aerosakkonemataceae</taxon>
        <taxon>Aerosakkonema</taxon>
    </lineage>
</organism>
<reference evidence="2" key="1">
    <citation type="journal article" date="2015" name="ISME J.">
        <title>Draft Genome Sequence of Streptomyces incarnatus NRRL8089, which Produces the Nucleoside Antibiotic Sinefungin.</title>
        <authorList>
            <person name="Oshima K."/>
            <person name="Hattori M."/>
            <person name="Shimizu H."/>
            <person name="Fukuda K."/>
            <person name="Nemoto M."/>
            <person name="Inagaki K."/>
            <person name="Tamura T."/>
        </authorList>
    </citation>
    <scope>NUCLEOTIDE SEQUENCE</scope>
    <source>
        <strain evidence="2">FACHB-1375</strain>
    </source>
</reference>
<dbReference type="InterPro" id="IPR035093">
    <property type="entry name" value="RelE/ParE_toxin_dom_sf"/>
</dbReference>
<accession>A0A926VI54</accession>
<reference evidence="2" key="2">
    <citation type="submission" date="2020-08" db="EMBL/GenBank/DDBJ databases">
        <authorList>
            <person name="Chen M."/>
            <person name="Teng W."/>
            <person name="Zhao L."/>
            <person name="Hu C."/>
            <person name="Zhou Y."/>
            <person name="Han B."/>
            <person name="Song L."/>
            <person name="Shu W."/>
        </authorList>
    </citation>
    <scope>NUCLEOTIDE SEQUENCE</scope>
    <source>
        <strain evidence="2">FACHB-1375</strain>
    </source>
</reference>
<sequence>MLRNLIILPEAEQDVAEAYVWYEEQELGLGEEFLRCVDACIQFIRRNSEMYPVVHESYRRAVIRRFPYVIFYEEVNYTIIVYSVFHCSQDPQKWRSRLP</sequence>
<dbReference type="InterPro" id="IPR007712">
    <property type="entry name" value="RelE/ParE_toxin"/>
</dbReference>
<dbReference type="Gene3D" id="3.30.2310.20">
    <property type="entry name" value="RelE-like"/>
    <property type="match status" value="1"/>
</dbReference>
<evidence type="ECO:0000313" key="3">
    <source>
        <dbReference type="Proteomes" id="UP000641646"/>
    </source>
</evidence>
<evidence type="ECO:0000313" key="2">
    <source>
        <dbReference type="EMBL" id="MBD2183132.1"/>
    </source>
</evidence>
<keyword evidence="1" id="KW-1277">Toxin-antitoxin system</keyword>
<comment type="caution">
    <text evidence="2">The sequence shown here is derived from an EMBL/GenBank/DDBJ whole genome shotgun (WGS) entry which is preliminary data.</text>
</comment>
<dbReference type="Proteomes" id="UP000641646">
    <property type="component" value="Unassembled WGS sequence"/>
</dbReference>
<protein>
    <submittedName>
        <fullName evidence="2">Type II toxin-antitoxin system RelE/ParE family toxin</fullName>
    </submittedName>
</protein>